<dbReference type="GO" id="GO:0016747">
    <property type="term" value="F:acyltransferase activity, transferring groups other than amino-acyl groups"/>
    <property type="evidence" value="ECO:0007669"/>
    <property type="project" value="InterPro"/>
</dbReference>
<keyword evidence="1 4" id="KW-0808">Transferase</keyword>
<evidence type="ECO:0000256" key="1">
    <source>
        <dbReference type="ARBA" id="ARBA00022679"/>
    </source>
</evidence>
<dbReference type="Gene3D" id="3.40.630.30">
    <property type="match status" value="1"/>
</dbReference>
<dbReference type="InterPro" id="IPR050832">
    <property type="entry name" value="Bact_Acetyltransf"/>
</dbReference>
<gene>
    <name evidence="4" type="ORF">E2R54_09630</name>
</gene>
<dbReference type="InterPro" id="IPR000182">
    <property type="entry name" value="GNAT_dom"/>
</dbReference>
<evidence type="ECO:0000313" key="4">
    <source>
        <dbReference type="EMBL" id="TDL43474.1"/>
    </source>
</evidence>
<sequence length="177" mass="19010">MTDAAVRRVRLHEWREVRDLRIRAVSDPVASIAFLTTREQELARDDVHWQSRTADAALGQNAAQFVAIAGERWVGSATVLIRDAGAADALGRGVAAPRAELVGVFVDAGHRGRGVLDELVAAASAWAEAVGADGLTLDVHIDNARAQAAYRRLGFIATGLALDTEVGREIQMHRPSQ</sequence>
<name>A0A4R5YJK8_9MICO</name>
<organism evidence="4 5">
    <name type="scientific">Microbacterium oleivorans</name>
    <dbReference type="NCBI Taxonomy" id="273677"/>
    <lineage>
        <taxon>Bacteria</taxon>
        <taxon>Bacillati</taxon>
        <taxon>Actinomycetota</taxon>
        <taxon>Actinomycetes</taxon>
        <taxon>Micrococcales</taxon>
        <taxon>Microbacteriaceae</taxon>
        <taxon>Microbacterium</taxon>
    </lineage>
</organism>
<feature type="domain" description="N-acetyltransferase" evidence="3">
    <location>
        <begin position="4"/>
        <end position="177"/>
    </location>
</feature>
<evidence type="ECO:0000313" key="5">
    <source>
        <dbReference type="Proteomes" id="UP000295633"/>
    </source>
</evidence>
<evidence type="ECO:0000259" key="3">
    <source>
        <dbReference type="PROSITE" id="PS51186"/>
    </source>
</evidence>
<protein>
    <submittedName>
        <fullName evidence="4">GNAT family N-acetyltransferase</fullName>
    </submittedName>
</protein>
<dbReference type="STRING" id="273677.BW34_00363"/>
<dbReference type="RefSeq" id="WP_133399589.1">
    <property type="nucleotide sequence ID" value="NZ_SMZX01000002.1"/>
</dbReference>
<comment type="caution">
    <text evidence="4">The sequence shown here is derived from an EMBL/GenBank/DDBJ whole genome shotgun (WGS) entry which is preliminary data.</text>
</comment>
<proteinExistence type="predicted"/>
<dbReference type="SUPFAM" id="SSF55729">
    <property type="entry name" value="Acyl-CoA N-acyltransferases (Nat)"/>
    <property type="match status" value="1"/>
</dbReference>
<keyword evidence="2" id="KW-0012">Acyltransferase</keyword>
<dbReference type="PROSITE" id="PS51186">
    <property type="entry name" value="GNAT"/>
    <property type="match status" value="1"/>
</dbReference>
<reference evidence="4 5" key="1">
    <citation type="submission" date="2019-03" db="EMBL/GenBank/DDBJ databases">
        <title>Genome Sequencing and Assembly of Various Microbes Isolated from Partially Reclaimed Soil and Acid Mine Drainage (AMD) Site.</title>
        <authorList>
            <person name="Steinbock B."/>
            <person name="Bechtold R."/>
            <person name="Sevigny J.L."/>
            <person name="Thomas D."/>
            <person name="Cuthill L.R."/>
            <person name="Aveiro Johannsen E.J."/>
            <person name="Thomas K."/>
            <person name="Ghosh A."/>
        </authorList>
    </citation>
    <scope>NUCLEOTIDE SEQUENCE [LARGE SCALE GENOMIC DNA]</scope>
    <source>
        <strain evidence="4 5">F-B2</strain>
    </source>
</reference>
<dbReference type="AlphaFoldDB" id="A0A4R5YJK8"/>
<dbReference type="Proteomes" id="UP000295633">
    <property type="component" value="Unassembled WGS sequence"/>
</dbReference>
<evidence type="ECO:0000256" key="2">
    <source>
        <dbReference type="ARBA" id="ARBA00023315"/>
    </source>
</evidence>
<dbReference type="InterPro" id="IPR016181">
    <property type="entry name" value="Acyl_CoA_acyltransferase"/>
</dbReference>
<dbReference type="EMBL" id="SMZX01000002">
    <property type="protein sequence ID" value="TDL43474.1"/>
    <property type="molecule type" value="Genomic_DNA"/>
</dbReference>
<dbReference type="Pfam" id="PF00583">
    <property type="entry name" value="Acetyltransf_1"/>
    <property type="match status" value="1"/>
</dbReference>
<dbReference type="PANTHER" id="PTHR43877">
    <property type="entry name" value="AMINOALKYLPHOSPHONATE N-ACETYLTRANSFERASE-RELATED-RELATED"/>
    <property type="match status" value="1"/>
</dbReference>
<accession>A0A4R5YJK8</accession>